<organism evidence="2 3">
    <name type="scientific">Gloeocapsopsis crepidinum LEGE 06123</name>
    <dbReference type="NCBI Taxonomy" id="588587"/>
    <lineage>
        <taxon>Bacteria</taxon>
        <taxon>Bacillati</taxon>
        <taxon>Cyanobacteriota</taxon>
        <taxon>Cyanophyceae</taxon>
        <taxon>Oscillatoriophycideae</taxon>
        <taxon>Chroococcales</taxon>
        <taxon>Chroococcaceae</taxon>
        <taxon>Gloeocapsopsis</taxon>
    </lineage>
</organism>
<feature type="transmembrane region" description="Helical" evidence="1">
    <location>
        <begin position="67"/>
        <end position="88"/>
    </location>
</feature>
<comment type="caution">
    <text evidence="2">The sequence shown here is derived from an EMBL/GenBank/DDBJ whole genome shotgun (WGS) entry which is preliminary data.</text>
</comment>
<keyword evidence="3" id="KW-1185">Reference proteome</keyword>
<keyword evidence="1" id="KW-1133">Transmembrane helix</keyword>
<evidence type="ECO:0000313" key="2">
    <source>
        <dbReference type="EMBL" id="MBE9193574.1"/>
    </source>
</evidence>
<proteinExistence type="predicted"/>
<feature type="transmembrane region" description="Helical" evidence="1">
    <location>
        <begin position="28"/>
        <end position="46"/>
    </location>
</feature>
<dbReference type="EMBL" id="JADEWN010000105">
    <property type="protein sequence ID" value="MBE9193574.1"/>
    <property type="molecule type" value="Genomic_DNA"/>
</dbReference>
<gene>
    <name evidence="2" type="ORF">IQ230_25255</name>
</gene>
<evidence type="ECO:0000313" key="3">
    <source>
        <dbReference type="Proteomes" id="UP000651156"/>
    </source>
</evidence>
<reference evidence="2 3" key="1">
    <citation type="submission" date="2020-10" db="EMBL/GenBank/DDBJ databases">
        <authorList>
            <person name="Castelo-Branco R."/>
            <person name="Eusebio N."/>
            <person name="Adriana R."/>
            <person name="Vieira A."/>
            <person name="Brugerolle De Fraissinette N."/>
            <person name="Rezende De Castro R."/>
            <person name="Schneider M.P."/>
            <person name="Vasconcelos V."/>
            <person name="Leao P.N."/>
        </authorList>
    </citation>
    <scope>NUCLEOTIDE SEQUENCE [LARGE SCALE GENOMIC DNA]</scope>
    <source>
        <strain evidence="2 3">LEGE 06123</strain>
    </source>
</reference>
<name>A0ABR9UZ26_9CHRO</name>
<keyword evidence="1" id="KW-0812">Transmembrane</keyword>
<sequence length="108" mass="12067">MLIGVAGVTVGWFIGFLASPYTIVEEKRFSRFATAIVSFLTGYVISKVEPIISYLFTGARLIEQPLYGARLLIFLACLIIGSLNMYTYRLYLGTHGLPQNDRSHSNEN</sequence>
<keyword evidence="1" id="KW-0472">Membrane</keyword>
<dbReference type="RefSeq" id="WP_193934949.1">
    <property type="nucleotide sequence ID" value="NZ_CAWPMZ010000006.1"/>
</dbReference>
<accession>A0ABR9UZ26</accession>
<evidence type="ECO:0000256" key="1">
    <source>
        <dbReference type="SAM" id="Phobius"/>
    </source>
</evidence>
<dbReference type="Proteomes" id="UP000651156">
    <property type="component" value="Unassembled WGS sequence"/>
</dbReference>
<protein>
    <submittedName>
        <fullName evidence="2">Uncharacterized protein</fullName>
    </submittedName>
</protein>